<dbReference type="STRING" id="421058.SAMN05421866_1972"/>
<reference evidence="3" key="1">
    <citation type="submission" date="2016-11" db="EMBL/GenBank/DDBJ databases">
        <authorList>
            <person name="Varghese N."/>
            <person name="Submissions S."/>
        </authorList>
    </citation>
    <scope>NUCLEOTIDE SEQUENCE [LARGE SCALE GENOMIC DNA]</scope>
    <source>
        <strain evidence="3">DSM 19055</strain>
    </source>
</reference>
<organism evidence="2 3">
    <name type="scientific">Chryseobacterium oranimense</name>
    <dbReference type="NCBI Taxonomy" id="421058"/>
    <lineage>
        <taxon>Bacteria</taxon>
        <taxon>Pseudomonadati</taxon>
        <taxon>Bacteroidota</taxon>
        <taxon>Flavobacteriia</taxon>
        <taxon>Flavobacteriales</taxon>
        <taxon>Weeksellaceae</taxon>
        <taxon>Chryseobacterium group</taxon>
        <taxon>Chryseobacterium</taxon>
    </lineage>
</organism>
<evidence type="ECO:0000313" key="2">
    <source>
        <dbReference type="EMBL" id="SHH05713.1"/>
    </source>
</evidence>
<name>A0A1M5PWS6_9FLAO</name>
<keyword evidence="3" id="KW-1185">Reference proteome</keyword>
<keyword evidence="1" id="KW-0472">Membrane</keyword>
<feature type="transmembrane region" description="Helical" evidence="1">
    <location>
        <begin position="6"/>
        <end position="26"/>
    </location>
</feature>
<dbReference type="AlphaFoldDB" id="A0A1M5PWS6"/>
<keyword evidence="1" id="KW-0812">Transmembrane</keyword>
<evidence type="ECO:0000256" key="1">
    <source>
        <dbReference type="SAM" id="Phobius"/>
    </source>
</evidence>
<sequence>MKLKLITNITVILILIVFFSGFYFLIKTHPNHFNDTVNSRIKKLYRDYDNHGQGTVLTAENKKISVKDIIYYKLKIGDSLIKQKKSLSLKVIRKDSVFYFELL</sequence>
<dbReference type="EMBL" id="FQWT01000002">
    <property type="protein sequence ID" value="SHH05713.1"/>
    <property type="molecule type" value="Genomic_DNA"/>
</dbReference>
<keyword evidence="1" id="KW-1133">Transmembrane helix</keyword>
<gene>
    <name evidence="2" type="ORF">SAMN05421866_1972</name>
</gene>
<proteinExistence type="predicted"/>
<protein>
    <submittedName>
        <fullName evidence="2">Uncharacterized protein</fullName>
    </submittedName>
</protein>
<dbReference type="RefSeq" id="WP_040993171.1">
    <property type="nucleotide sequence ID" value="NZ_FQWT01000002.1"/>
</dbReference>
<accession>A0A1M5PWS6</accession>
<evidence type="ECO:0000313" key="3">
    <source>
        <dbReference type="Proteomes" id="UP000184047"/>
    </source>
</evidence>
<dbReference type="Proteomes" id="UP000184047">
    <property type="component" value="Unassembled WGS sequence"/>
</dbReference>